<dbReference type="InterPro" id="IPR019447">
    <property type="entry name" value="DNA/RNA-bd_Kin17_WH-like_dom"/>
</dbReference>
<dbReference type="AlphaFoldDB" id="A0A9W8APF3"/>
<dbReference type="InterPro" id="IPR038254">
    <property type="entry name" value="KIN17_WH-like_sf"/>
</dbReference>
<feature type="domain" description="DNA/RNA-binding protein Kin17 WH-like" evidence="6">
    <location>
        <begin position="52"/>
        <end position="178"/>
    </location>
</feature>
<comment type="caution">
    <text evidence="7">The sequence shown here is derived from an EMBL/GenBank/DDBJ whole genome shotgun (WGS) entry which is preliminary data.</text>
</comment>
<dbReference type="GO" id="GO:0005634">
    <property type="term" value="C:nucleus"/>
    <property type="evidence" value="ECO:0007669"/>
    <property type="project" value="TreeGrafter"/>
</dbReference>
<evidence type="ECO:0000256" key="1">
    <source>
        <dbReference type="ARBA" id="ARBA00008517"/>
    </source>
</evidence>
<protein>
    <recommendedName>
        <fullName evidence="6">DNA/RNA-binding protein Kin17 WH-like domain-containing protein</fullName>
    </recommendedName>
</protein>
<evidence type="ECO:0000313" key="8">
    <source>
        <dbReference type="Proteomes" id="UP001150925"/>
    </source>
</evidence>
<dbReference type="Gene3D" id="1.10.10.2030">
    <property type="entry name" value="DNA/RNA-binding protein Kin17, conserved domain"/>
    <property type="match status" value="1"/>
</dbReference>
<dbReference type="GO" id="GO:0006974">
    <property type="term" value="P:DNA damage response"/>
    <property type="evidence" value="ECO:0007669"/>
    <property type="project" value="TreeGrafter"/>
</dbReference>
<dbReference type="EMBL" id="JANBPY010000909">
    <property type="protein sequence ID" value="KAJ1962814.1"/>
    <property type="molecule type" value="Genomic_DNA"/>
</dbReference>
<dbReference type="SMART" id="SM01253">
    <property type="entry name" value="Kin17_mid"/>
    <property type="match status" value="1"/>
</dbReference>
<evidence type="ECO:0000256" key="4">
    <source>
        <dbReference type="ARBA" id="ARBA00022833"/>
    </source>
</evidence>
<dbReference type="Pfam" id="PF25095">
    <property type="entry name" value="C2H2-zf_KIN17"/>
    <property type="match status" value="1"/>
</dbReference>
<dbReference type="FunFam" id="1.10.10.2030:FF:000001">
    <property type="entry name" value="DNA/RNA-binding protein KIN17, putative"/>
    <property type="match status" value="1"/>
</dbReference>
<keyword evidence="3" id="KW-0863">Zinc-finger</keyword>
<reference evidence="7" key="1">
    <citation type="submission" date="2022-07" db="EMBL/GenBank/DDBJ databases">
        <title>Phylogenomic reconstructions and comparative analyses of Kickxellomycotina fungi.</title>
        <authorList>
            <person name="Reynolds N.K."/>
            <person name="Stajich J.E."/>
            <person name="Barry K."/>
            <person name="Grigoriev I.V."/>
            <person name="Crous P."/>
            <person name="Smith M.E."/>
        </authorList>
    </citation>
    <scope>NUCLEOTIDE SEQUENCE</scope>
    <source>
        <strain evidence="7">RSA 1196</strain>
    </source>
</reference>
<organism evidence="7 8">
    <name type="scientific">Dispira parvispora</name>
    <dbReference type="NCBI Taxonomy" id="1520584"/>
    <lineage>
        <taxon>Eukaryota</taxon>
        <taxon>Fungi</taxon>
        <taxon>Fungi incertae sedis</taxon>
        <taxon>Zoopagomycota</taxon>
        <taxon>Kickxellomycotina</taxon>
        <taxon>Dimargaritomycetes</taxon>
        <taxon>Dimargaritales</taxon>
        <taxon>Dimargaritaceae</taxon>
        <taxon>Dispira</taxon>
    </lineage>
</organism>
<dbReference type="GO" id="GO:0003690">
    <property type="term" value="F:double-stranded DNA binding"/>
    <property type="evidence" value="ECO:0007669"/>
    <property type="project" value="TreeGrafter"/>
</dbReference>
<accession>A0A9W8APF3</accession>
<dbReference type="SUPFAM" id="SSF57667">
    <property type="entry name" value="beta-beta-alpha zinc fingers"/>
    <property type="match status" value="1"/>
</dbReference>
<dbReference type="InterPro" id="IPR036236">
    <property type="entry name" value="Znf_C2H2_sf"/>
</dbReference>
<proteinExistence type="inferred from homology"/>
<sequence length="334" mass="37677">MGKADFNSPKAIANRIKAKGLQKLRWYCQMCQKQCRDANGFKCHCQSESHQRQMSLFAEDPQKYIEQFSTEFLDEYVQLLSRRYNTQRVAANQVYQELIADRHHLHMNATKWDSLTDFVKHLGRQGIARVDETPRGWYVAWVDNSPEALERQATVLKKQRATLGDEEREQRQLQAQIERAHRQLQTSESQGSQESQSNRFTGLQCDPSSVKIRLDLKSKTNSPEAPSVNGQRSDSAPDSTISCDPSGEASSPSAAQDPKVPRFKFGKTSLARTSFKKPTQTKGGFKDLIKSTVPTSKNVTPTNSGHPLGNSTKRKSALEDIMQQGISKKSFKPN</sequence>
<evidence type="ECO:0000313" key="7">
    <source>
        <dbReference type="EMBL" id="KAJ1962814.1"/>
    </source>
</evidence>
<name>A0A9W8APF3_9FUNG</name>
<feature type="region of interest" description="Disordered" evidence="5">
    <location>
        <begin position="161"/>
        <end position="204"/>
    </location>
</feature>
<feature type="region of interest" description="Disordered" evidence="5">
    <location>
        <begin position="217"/>
        <end position="334"/>
    </location>
</feature>
<feature type="compositionally biased region" description="Polar residues" evidence="5">
    <location>
        <begin position="270"/>
        <end position="282"/>
    </location>
</feature>
<gene>
    <name evidence="7" type="ORF">IWQ62_003408</name>
</gene>
<dbReference type="GO" id="GO:0008270">
    <property type="term" value="F:zinc ion binding"/>
    <property type="evidence" value="ECO:0007669"/>
    <property type="project" value="UniProtKB-KW"/>
</dbReference>
<dbReference type="Proteomes" id="UP001150925">
    <property type="component" value="Unassembled WGS sequence"/>
</dbReference>
<dbReference type="InterPro" id="IPR056767">
    <property type="entry name" value="C2H2-Znf_KIN17"/>
</dbReference>
<dbReference type="InterPro" id="IPR037321">
    <property type="entry name" value="KIN17-like"/>
</dbReference>
<keyword evidence="8" id="KW-1185">Reference proteome</keyword>
<comment type="similarity">
    <text evidence="1">Belongs to the KIN17 family.</text>
</comment>
<keyword evidence="4" id="KW-0862">Zinc</keyword>
<dbReference type="PANTHER" id="PTHR12805:SF0">
    <property type="entry name" value="DNA_RNA-BINDING PROTEIN KIN17"/>
    <property type="match status" value="1"/>
</dbReference>
<dbReference type="Pfam" id="PF10357">
    <property type="entry name" value="WH_KIN17"/>
    <property type="match status" value="1"/>
</dbReference>
<evidence type="ECO:0000256" key="3">
    <source>
        <dbReference type="ARBA" id="ARBA00022771"/>
    </source>
</evidence>
<evidence type="ECO:0000256" key="5">
    <source>
        <dbReference type="SAM" id="MobiDB-lite"/>
    </source>
</evidence>
<dbReference type="GO" id="GO:0006260">
    <property type="term" value="P:DNA replication"/>
    <property type="evidence" value="ECO:0007669"/>
    <property type="project" value="TreeGrafter"/>
</dbReference>
<feature type="compositionally biased region" description="Polar residues" evidence="5">
    <location>
        <begin position="292"/>
        <end position="311"/>
    </location>
</feature>
<dbReference type="OrthoDB" id="10266249at2759"/>
<evidence type="ECO:0000259" key="6">
    <source>
        <dbReference type="SMART" id="SM01253"/>
    </source>
</evidence>
<feature type="compositionally biased region" description="Polar residues" evidence="5">
    <location>
        <begin position="219"/>
        <end position="254"/>
    </location>
</feature>
<evidence type="ECO:0000256" key="2">
    <source>
        <dbReference type="ARBA" id="ARBA00022723"/>
    </source>
</evidence>
<feature type="compositionally biased region" description="Low complexity" evidence="5">
    <location>
        <begin position="183"/>
        <end position="197"/>
    </location>
</feature>
<dbReference type="PANTHER" id="PTHR12805">
    <property type="entry name" value="KIN17 KIN, ANTIGENIC DETERMINANT OF RECA PROTEIN HOMOLOG"/>
    <property type="match status" value="1"/>
</dbReference>
<keyword evidence="2" id="KW-0479">Metal-binding</keyword>